<dbReference type="EMBL" id="PXZM01000003">
    <property type="protein sequence ID" value="PSJ99947.1"/>
    <property type="molecule type" value="Genomic_DNA"/>
</dbReference>
<comment type="subcellular location">
    <subcellularLocation>
        <location evidence="10">Cell membrane</location>
        <topology evidence="10">Peripheral membrane protein</topology>
        <orientation evidence="10">Cytoplasmic side</orientation>
    </subcellularLocation>
</comment>
<dbReference type="PANTHER" id="PTHR21015:SF27">
    <property type="entry name" value="UDP-N-ACETYLGLUCOSAMINE--N-ACETYLMURAMYL-(PENTAPEPTIDE) PYROPHOSPHORYL-UNDECAPRENOL N-ACETYLGLUCOSAMINE TRANSFERASE"/>
    <property type="match status" value="1"/>
</dbReference>
<dbReference type="PANTHER" id="PTHR21015">
    <property type="entry name" value="UDP-N-ACETYLGLUCOSAMINE--N-ACETYLMURAMYL-(PENTAPEPTIDE) PYROPHOSPHORYL-UNDECAPRENOL N-ACETYLGLUCOSAMINE TRANSFERASE 1"/>
    <property type="match status" value="1"/>
</dbReference>
<dbReference type="Proteomes" id="UP000240419">
    <property type="component" value="Unassembled WGS sequence"/>
</dbReference>
<keyword evidence="8 10" id="KW-0131">Cell cycle</keyword>
<dbReference type="Pfam" id="PF03033">
    <property type="entry name" value="Glyco_transf_28"/>
    <property type="match status" value="1"/>
</dbReference>
<evidence type="ECO:0000256" key="5">
    <source>
        <dbReference type="ARBA" id="ARBA00022960"/>
    </source>
</evidence>
<keyword evidence="14" id="KW-1185">Reference proteome</keyword>
<evidence type="ECO:0000256" key="7">
    <source>
        <dbReference type="ARBA" id="ARBA00023136"/>
    </source>
</evidence>
<evidence type="ECO:0000256" key="3">
    <source>
        <dbReference type="ARBA" id="ARBA00022676"/>
    </source>
</evidence>
<dbReference type="GO" id="GO:0005886">
    <property type="term" value="C:plasma membrane"/>
    <property type="evidence" value="ECO:0007669"/>
    <property type="project" value="UniProtKB-SubCell"/>
</dbReference>
<proteinExistence type="inferred from homology"/>
<dbReference type="InterPro" id="IPR007235">
    <property type="entry name" value="Glyco_trans_28_C"/>
</dbReference>
<dbReference type="GO" id="GO:0051301">
    <property type="term" value="P:cell division"/>
    <property type="evidence" value="ECO:0007669"/>
    <property type="project" value="UniProtKB-KW"/>
</dbReference>
<dbReference type="RefSeq" id="WP_106837670.1">
    <property type="nucleotide sequence ID" value="NZ_JBCNIW010000005.1"/>
</dbReference>
<comment type="pathway">
    <text evidence="10">Cell wall biogenesis; peptidoglycan biosynthesis.</text>
</comment>
<evidence type="ECO:0000313" key="14">
    <source>
        <dbReference type="Proteomes" id="UP000240419"/>
    </source>
</evidence>
<dbReference type="EC" id="2.4.1.227" evidence="10"/>
<gene>
    <name evidence="10" type="primary">murG</name>
    <name evidence="13" type="ORF">C7R93_04555</name>
</gene>
<keyword evidence="9 10" id="KW-0961">Cell wall biogenesis/degradation</keyword>
<comment type="similarity">
    <text evidence="10">Belongs to the glycosyltransferase 28 family. MurG subfamily.</text>
</comment>
<comment type="function">
    <text evidence="10">Cell wall formation. Catalyzes the transfer of a GlcNAc subunit on undecaprenyl-pyrophosphoryl-MurNAc-pentapeptide (lipid intermediate I) to form undecaprenyl-pyrophosphoryl-MurNAc-(pentapeptide)GlcNAc (lipid intermediate II).</text>
</comment>
<evidence type="ECO:0000313" key="13">
    <source>
        <dbReference type="EMBL" id="PSJ99947.1"/>
    </source>
</evidence>
<dbReference type="GO" id="GO:0050511">
    <property type="term" value="F:undecaprenyldiphospho-muramoylpentapeptide beta-N-acetylglucosaminyltransferase activity"/>
    <property type="evidence" value="ECO:0007669"/>
    <property type="project" value="UniProtKB-UniRule"/>
</dbReference>
<name>A0A2P7VL40_9BACL</name>
<keyword evidence="7 10" id="KW-0472">Membrane</keyword>
<accession>A0A2P7VL40</accession>
<evidence type="ECO:0000256" key="10">
    <source>
        <dbReference type="HAMAP-Rule" id="MF_00033"/>
    </source>
</evidence>
<feature type="binding site" evidence="10">
    <location>
        <position position="166"/>
    </location>
    <ligand>
        <name>UDP-N-acetyl-alpha-D-glucosamine</name>
        <dbReference type="ChEBI" id="CHEBI:57705"/>
    </ligand>
</feature>
<evidence type="ECO:0000259" key="12">
    <source>
        <dbReference type="Pfam" id="PF04101"/>
    </source>
</evidence>
<dbReference type="InterPro" id="IPR004276">
    <property type="entry name" value="GlycoTrans_28_N"/>
</dbReference>
<comment type="caution">
    <text evidence="10">Lacks conserved residue(s) required for the propagation of feature annotation.</text>
</comment>
<evidence type="ECO:0000256" key="6">
    <source>
        <dbReference type="ARBA" id="ARBA00022984"/>
    </source>
</evidence>
<evidence type="ECO:0000256" key="8">
    <source>
        <dbReference type="ARBA" id="ARBA00023306"/>
    </source>
</evidence>
<keyword evidence="6 10" id="KW-0573">Peptidoglycan synthesis</keyword>
<dbReference type="NCBIfam" id="NF009102">
    <property type="entry name" value="PRK12446.1"/>
    <property type="match status" value="1"/>
</dbReference>
<dbReference type="GO" id="GO:0005975">
    <property type="term" value="P:carbohydrate metabolic process"/>
    <property type="evidence" value="ECO:0007669"/>
    <property type="project" value="InterPro"/>
</dbReference>
<dbReference type="CDD" id="cd03785">
    <property type="entry name" value="GT28_MurG"/>
    <property type="match status" value="1"/>
</dbReference>
<evidence type="ECO:0000256" key="2">
    <source>
        <dbReference type="ARBA" id="ARBA00022618"/>
    </source>
</evidence>
<dbReference type="GO" id="GO:0008360">
    <property type="term" value="P:regulation of cell shape"/>
    <property type="evidence" value="ECO:0007669"/>
    <property type="project" value="UniProtKB-KW"/>
</dbReference>
<evidence type="ECO:0000256" key="4">
    <source>
        <dbReference type="ARBA" id="ARBA00022679"/>
    </source>
</evidence>
<feature type="binding site" evidence="10">
    <location>
        <begin position="12"/>
        <end position="14"/>
    </location>
    <ligand>
        <name>UDP-N-acetyl-alpha-D-glucosamine</name>
        <dbReference type="ChEBI" id="CHEBI:57705"/>
    </ligand>
</feature>
<evidence type="ECO:0000256" key="9">
    <source>
        <dbReference type="ARBA" id="ARBA00023316"/>
    </source>
</evidence>
<evidence type="ECO:0000259" key="11">
    <source>
        <dbReference type="Pfam" id="PF03033"/>
    </source>
</evidence>
<reference evidence="13 14" key="1">
    <citation type="submission" date="2018-03" db="EMBL/GenBank/DDBJ databases">
        <title>Brevisbacillus phylogenomics.</title>
        <authorList>
            <person name="Dunlap C."/>
        </authorList>
    </citation>
    <scope>NUCLEOTIDE SEQUENCE [LARGE SCALE GENOMIC DNA]</scope>
    <source>
        <strain evidence="13 14">NRRL NRS-1210</strain>
    </source>
</reference>
<organism evidence="13 14">
    <name type="scientific">Brevibacillus fortis</name>
    <dbReference type="NCBI Taxonomy" id="2126352"/>
    <lineage>
        <taxon>Bacteria</taxon>
        <taxon>Bacillati</taxon>
        <taxon>Bacillota</taxon>
        <taxon>Bacilli</taxon>
        <taxon>Bacillales</taxon>
        <taxon>Paenibacillaceae</taxon>
        <taxon>Brevibacillus</taxon>
    </lineage>
</organism>
<comment type="caution">
    <text evidence="13">The sequence shown here is derived from an EMBL/GenBank/DDBJ whole genome shotgun (WGS) entry which is preliminary data.</text>
</comment>
<dbReference type="OrthoDB" id="9808936at2"/>
<dbReference type="UniPathway" id="UPA00219"/>
<dbReference type="GO" id="GO:0071555">
    <property type="term" value="P:cell wall organization"/>
    <property type="evidence" value="ECO:0007669"/>
    <property type="project" value="UniProtKB-KW"/>
</dbReference>
<feature type="domain" description="Glycosyltransferase family 28 N-terminal" evidence="11">
    <location>
        <begin position="5"/>
        <end position="142"/>
    </location>
</feature>
<keyword evidence="4 10" id="KW-0808">Transferase</keyword>
<dbReference type="GO" id="GO:0009252">
    <property type="term" value="P:peptidoglycan biosynthetic process"/>
    <property type="evidence" value="ECO:0007669"/>
    <property type="project" value="UniProtKB-UniRule"/>
</dbReference>
<dbReference type="Gene3D" id="3.40.50.2000">
    <property type="entry name" value="Glycogen Phosphorylase B"/>
    <property type="match status" value="2"/>
</dbReference>
<dbReference type="HAMAP" id="MF_00033">
    <property type="entry name" value="MurG"/>
    <property type="match status" value="1"/>
</dbReference>
<dbReference type="InterPro" id="IPR006009">
    <property type="entry name" value="GlcNAc_MurG"/>
</dbReference>
<keyword evidence="3 10" id="KW-0328">Glycosyltransferase</keyword>
<protein>
    <recommendedName>
        <fullName evidence="10">UDP-N-acetylglucosamine--N-acetylmuramyl-(pentapeptide) pyrophosphoryl-undecaprenol N-acetylglucosamine transferase</fullName>
        <ecNumber evidence="10">2.4.1.227</ecNumber>
    </recommendedName>
    <alternativeName>
        <fullName evidence="10">Undecaprenyl-PP-MurNAc-pentapeptide-UDPGlcNAc GlcNAc transferase</fullName>
    </alternativeName>
</protein>
<dbReference type="AlphaFoldDB" id="A0A2P7VL40"/>
<feature type="domain" description="Glycosyl transferase family 28 C-terminal" evidence="12">
    <location>
        <begin position="189"/>
        <end position="346"/>
    </location>
</feature>
<evidence type="ECO:0000256" key="1">
    <source>
        <dbReference type="ARBA" id="ARBA00022475"/>
    </source>
</evidence>
<dbReference type="SUPFAM" id="SSF53756">
    <property type="entry name" value="UDP-Glycosyltransferase/glycogen phosphorylase"/>
    <property type="match status" value="1"/>
</dbReference>
<keyword evidence="1 10" id="KW-1003">Cell membrane</keyword>
<dbReference type="Pfam" id="PF04101">
    <property type="entry name" value="Glyco_tran_28_C"/>
    <property type="match status" value="1"/>
</dbReference>
<comment type="catalytic activity">
    <reaction evidence="10">
        <text>di-trans,octa-cis-undecaprenyl diphospho-N-acetyl-alpha-D-muramoyl-L-alanyl-D-glutamyl-meso-2,6-diaminopimeloyl-D-alanyl-D-alanine + UDP-N-acetyl-alpha-D-glucosamine = di-trans,octa-cis-undecaprenyl diphospho-[N-acetyl-alpha-D-glucosaminyl-(1-&gt;4)]-N-acetyl-alpha-D-muramoyl-L-alanyl-D-glutamyl-meso-2,6-diaminopimeloyl-D-alanyl-D-alanine + UDP + H(+)</text>
        <dbReference type="Rhea" id="RHEA:31227"/>
        <dbReference type="ChEBI" id="CHEBI:15378"/>
        <dbReference type="ChEBI" id="CHEBI:57705"/>
        <dbReference type="ChEBI" id="CHEBI:58223"/>
        <dbReference type="ChEBI" id="CHEBI:61387"/>
        <dbReference type="ChEBI" id="CHEBI:61388"/>
        <dbReference type="EC" id="2.4.1.227"/>
    </reaction>
</comment>
<keyword evidence="5 10" id="KW-0133">Cell shape</keyword>
<feature type="binding site" evidence="10">
    <location>
        <position position="196"/>
    </location>
    <ligand>
        <name>UDP-N-acetyl-alpha-D-glucosamine</name>
        <dbReference type="ChEBI" id="CHEBI:57705"/>
    </ligand>
</feature>
<dbReference type="GO" id="GO:0051991">
    <property type="term" value="F:UDP-N-acetyl-D-glucosamine:N-acetylmuramoyl-L-alanyl-D-glutamyl-meso-2,6-diaminopimelyl-D-alanyl-D-alanine-diphosphoundecaprenol 4-beta-N-acetylglucosaminlytransferase activity"/>
    <property type="evidence" value="ECO:0007669"/>
    <property type="project" value="RHEA"/>
</dbReference>
<feature type="binding site" evidence="10">
    <location>
        <position position="290"/>
    </location>
    <ligand>
        <name>UDP-N-acetyl-alpha-D-glucosamine</name>
        <dbReference type="ChEBI" id="CHEBI:57705"/>
    </ligand>
</feature>
<keyword evidence="2 10" id="KW-0132">Cell division</keyword>
<sequence length="359" mass="39999">MKRKIVFTGGGSAGHVTVNLALIPHFIKLGWDVAYIGSATGIERELVASHPDVRYIGISSGKLRRYFDWKNVSDPLRVLKGIWQASRFLGKWKPDVIFSKGGFVSVPVVFGGWVNRLPVVIHESDLTPGLANKLAVPFSSKVCVTFPDTLSKVPKNKGIHVGAVVREELKQGRKEAGLAYCSFSAKKPVLLVMGGSLGARRINEAVRGTLPSLLEHFSIVHICGKNQIDETIQMAGYKQFEYVQEQLPDLLAMADLVVSRAGSNAIYEFLALQKPMLLIPLSREASRGDQILNAQSFERQGLCHVLLEEELTDERFYRAVNHLHKNRETILERMREENEQKTDALAQVMVILQETARSN</sequence>